<dbReference type="CDD" id="cd04301">
    <property type="entry name" value="NAT_SF"/>
    <property type="match status" value="1"/>
</dbReference>
<dbReference type="InterPro" id="IPR016181">
    <property type="entry name" value="Acyl_CoA_acyltransferase"/>
</dbReference>
<accession>A0A6J6P9U1</accession>
<dbReference type="SUPFAM" id="SSF55729">
    <property type="entry name" value="Acyl-CoA N-acyltransferases (Nat)"/>
    <property type="match status" value="1"/>
</dbReference>
<proteinExistence type="predicted"/>
<name>A0A6J6P9U1_9ZZZZ</name>
<dbReference type="SUPFAM" id="SSF55144">
    <property type="entry name" value="LigT-like"/>
    <property type="match status" value="1"/>
</dbReference>
<dbReference type="Gene3D" id="3.40.630.30">
    <property type="match status" value="1"/>
</dbReference>
<dbReference type="EMBL" id="CAEZXS010000059">
    <property type="protein sequence ID" value="CAB4695386.1"/>
    <property type="molecule type" value="Genomic_DNA"/>
</dbReference>
<reference evidence="1" key="1">
    <citation type="submission" date="2020-05" db="EMBL/GenBank/DDBJ databases">
        <authorList>
            <person name="Chiriac C."/>
            <person name="Salcher M."/>
            <person name="Ghai R."/>
            <person name="Kavagutti S V."/>
        </authorList>
    </citation>
    <scope>NUCLEOTIDE SEQUENCE</scope>
</reference>
<sequence>MPRRRVAVALLPPAGLSAKIQAVRSLLGDPRIDRIAPHLTLVPPVNLADQDVEQLQGLLRSVGSATTPFTLTLGPISSFSPNTPTLHLAVQGDLAALRALREQLRVPPVNRPDVWPFTAHVTLRDSVPAEQIPPALQLFTGELPPWPVSRLYLLEFSPVNQGEVWLPILEEPFEAPVVVGRGGIELLLRTVNLLEPRVAQLFTAKGCQLTAEEEDLSGLMLVVAERLERPGVPVAAAIGTVAGKTAELLQFCVDSEQRLVGIGRQVLMHWCAEAARRGAMRAVASHPLEADSLLANSLLANSVASEGTTSLISAAEVLQGCGFTPVGRSLLRELLVYSGE</sequence>
<gene>
    <name evidence="1" type="ORF">UFOPK2582_00655</name>
</gene>
<dbReference type="InterPro" id="IPR009097">
    <property type="entry name" value="Cyclic_Pdiesterase"/>
</dbReference>
<evidence type="ECO:0000313" key="1">
    <source>
        <dbReference type="EMBL" id="CAB4695386.1"/>
    </source>
</evidence>
<organism evidence="1">
    <name type="scientific">freshwater metagenome</name>
    <dbReference type="NCBI Taxonomy" id="449393"/>
    <lineage>
        <taxon>unclassified sequences</taxon>
        <taxon>metagenomes</taxon>
        <taxon>ecological metagenomes</taxon>
    </lineage>
</organism>
<dbReference type="Gene3D" id="3.90.1140.10">
    <property type="entry name" value="Cyclic phosphodiesterase"/>
    <property type="match status" value="1"/>
</dbReference>
<dbReference type="Pfam" id="PF13563">
    <property type="entry name" value="2_5_RNA_ligase2"/>
    <property type="match status" value="1"/>
</dbReference>
<dbReference type="PANTHER" id="PTHR40037">
    <property type="entry name" value="PHOSPHOESTERASE YJCG-RELATED"/>
    <property type="match status" value="1"/>
</dbReference>
<dbReference type="AlphaFoldDB" id="A0A6J6P9U1"/>
<protein>
    <submittedName>
        <fullName evidence="1">Unannotated protein</fullName>
    </submittedName>
</protein>
<dbReference type="InterPro" id="IPR050580">
    <property type="entry name" value="2H_phosphoesterase_YjcG-like"/>
</dbReference>
<dbReference type="PANTHER" id="PTHR40037:SF1">
    <property type="entry name" value="PHOSPHOESTERASE SAOUHSC_00951-RELATED"/>
    <property type="match status" value="1"/>
</dbReference>